<organism evidence="1 2">
    <name type="scientific">Dentiscutata heterogama</name>
    <dbReference type="NCBI Taxonomy" id="1316150"/>
    <lineage>
        <taxon>Eukaryota</taxon>
        <taxon>Fungi</taxon>
        <taxon>Fungi incertae sedis</taxon>
        <taxon>Mucoromycota</taxon>
        <taxon>Glomeromycotina</taxon>
        <taxon>Glomeromycetes</taxon>
        <taxon>Diversisporales</taxon>
        <taxon>Gigasporaceae</taxon>
        <taxon>Dentiscutata</taxon>
    </lineage>
</organism>
<dbReference type="EMBL" id="CAJVPU010001026">
    <property type="protein sequence ID" value="CAG8468937.1"/>
    <property type="molecule type" value="Genomic_DNA"/>
</dbReference>
<evidence type="ECO:0000313" key="2">
    <source>
        <dbReference type="Proteomes" id="UP000789702"/>
    </source>
</evidence>
<reference evidence="1" key="1">
    <citation type="submission" date="2021-06" db="EMBL/GenBank/DDBJ databases">
        <authorList>
            <person name="Kallberg Y."/>
            <person name="Tangrot J."/>
            <person name="Rosling A."/>
        </authorList>
    </citation>
    <scope>NUCLEOTIDE SEQUENCE</scope>
    <source>
        <strain evidence="1">IL203A</strain>
    </source>
</reference>
<gene>
    <name evidence="1" type="ORF">DHETER_LOCUS1621</name>
</gene>
<comment type="caution">
    <text evidence="1">The sequence shown here is derived from an EMBL/GenBank/DDBJ whole genome shotgun (WGS) entry which is preliminary data.</text>
</comment>
<accession>A0ACA9KF27</accession>
<evidence type="ECO:0000313" key="1">
    <source>
        <dbReference type="EMBL" id="CAG8468937.1"/>
    </source>
</evidence>
<protein>
    <submittedName>
        <fullName evidence="1">7075_t:CDS:1</fullName>
    </submittedName>
</protein>
<keyword evidence="2" id="KW-1185">Reference proteome</keyword>
<name>A0ACA9KF27_9GLOM</name>
<sequence length="40" mass="4637">FEESEEKDNDLGDKGHERSSSYHGSSQYVVFYVREIELGL</sequence>
<dbReference type="Proteomes" id="UP000789702">
    <property type="component" value="Unassembled WGS sequence"/>
</dbReference>
<proteinExistence type="predicted"/>
<feature type="non-terminal residue" evidence="1">
    <location>
        <position position="1"/>
    </location>
</feature>